<dbReference type="Proteomes" id="UP000583929">
    <property type="component" value="Unassembled WGS sequence"/>
</dbReference>
<evidence type="ECO:0000256" key="3">
    <source>
        <dbReference type="PROSITE-ProRule" id="PRU00023"/>
    </source>
</evidence>
<dbReference type="PANTHER" id="PTHR24161">
    <property type="entry name" value="ANK_REP_REGION DOMAIN-CONTAINING PROTEIN-RELATED"/>
    <property type="match status" value="1"/>
</dbReference>
<evidence type="ECO:0000256" key="1">
    <source>
        <dbReference type="ARBA" id="ARBA00022737"/>
    </source>
</evidence>
<proteinExistence type="predicted"/>
<sequence>MVAAGRSSPTTSSAGRDFLLQPWDEPSAESDRGYHLQQRKRWRTIEVEFDVSPLMLAALHGKISCVQKLLEVGANLLMFDSLNGRTCLHYVAYYGHSDCLQALLSSAHSSPVAVSWLEKKVSPNTARGRRRTSSRHHFLSPRF</sequence>
<gene>
    <name evidence="4" type="ORF">G4B88_013909</name>
</gene>
<dbReference type="PROSITE" id="PS50297">
    <property type="entry name" value="ANK_REP_REGION"/>
    <property type="match status" value="1"/>
</dbReference>
<dbReference type="InterPro" id="IPR036770">
    <property type="entry name" value="Ankyrin_rpt-contain_sf"/>
</dbReference>
<keyword evidence="1" id="KW-0677">Repeat</keyword>
<feature type="repeat" description="ANK" evidence="3">
    <location>
        <begin position="49"/>
        <end position="81"/>
    </location>
</feature>
<dbReference type="SMART" id="SM00248">
    <property type="entry name" value="ANK"/>
    <property type="match status" value="2"/>
</dbReference>
<dbReference type="InterPro" id="IPR002110">
    <property type="entry name" value="Ankyrin_rpt"/>
</dbReference>
<dbReference type="SUPFAM" id="SSF48403">
    <property type="entry name" value="Ankyrin repeat"/>
    <property type="match status" value="1"/>
</dbReference>
<evidence type="ECO:0000313" key="5">
    <source>
        <dbReference type="Proteomes" id="UP000583929"/>
    </source>
</evidence>
<name>A0A7J6I280_CANSA</name>
<dbReference type="AlphaFoldDB" id="A0A7J6I280"/>
<dbReference type="EMBL" id="JAATIQ010000013">
    <property type="protein sequence ID" value="KAF4401068.1"/>
    <property type="molecule type" value="Genomic_DNA"/>
</dbReference>
<organism evidence="4 5">
    <name type="scientific">Cannabis sativa</name>
    <name type="common">Hemp</name>
    <name type="synonym">Marijuana</name>
    <dbReference type="NCBI Taxonomy" id="3483"/>
    <lineage>
        <taxon>Eukaryota</taxon>
        <taxon>Viridiplantae</taxon>
        <taxon>Streptophyta</taxon>
        <taxon>Embryophyta</taxon>
        <taxon>Tracheophyta</taxon>
        <taxon>Spermatophyta</taxon>
        <taxon>Magnoliopsida</taxon>
        <taxon>eudicotyledons</taxon>
        <taxon>Gunneridae</taxon>
        <taxon>Pentapetalae</taxon>
        <taxon>rosids</taxon>
        <taxon>fabids</taxon>
        <taxon>Rosales</taxon>
        <taxon>Cannabaceae</taxon>
        <taxon>Cannabis</taxon>
    </lineage>
</organism>
<keyword evidence="2 3" id="KW-0040">ANK repeat</keyword>
<dbReference type="PANTHER" id="PTHR24161:SF85">
    <property type="entry name" value="PALMITOYLTRANSFERASE HIP14"/>
    <property type="match status" value="1"/>
</dbReference>
<protein>
    <submittedName>
        <fullName evidence="4">Uncharacterized protein</fullName>
    </submittedName>
</protein>
<reference evidence="4 5" key="1">
    <citation type="journal article" date="2020" name="bioRxiv">
        <title>Sequence and annotation of 42 cannabis genomes reveals extensive copy number variation in cannabinoid synthesis and pathogen resistance genes.</title>
        <authorList>
            <person name="Mckernan K.J."/>
            <person name="Helbert Y."/>
            <person name="Kane L.T."/>
            <person name="Ebling H."/>
            <person name="Zhang L."/>
            <person name="Liu B."/>
            <person name="Eaton Z."/>
            <person name="Mclaughlin S."/>
            <person name="Kingan S."/>
            <person name="Baybayan P."/>
            <person name="Concepcion G."/>
            <person name="Jordan M."/>
            <person name="Riva A."/>
            <person name="Barbazuk W."/>
            <person name="Harkins T."/>
        </authorList>
    </citation>
    <scope>NUCLEOTIDE SEQUENCE [LARGE SCALE GENOMIC DNA]</scope>
    <source>
        <strain evidence="5">cv. Jamaican Lion 4</strain>
        <tissue evidence="4">Leaf</tissue>
    </source>
</reference>
<dbReference type="Pfam" id="PF12796">
    <property type="entry name" value="Ank_2"/>
    <property type="match status" value="1"/>
</dbReference>
<evidence type="ECO:0000256" key="2">
    <source>
        <dbReference type="ARBA" id="ARBA00023043"/>
    </source>
</evidence>
<accession>A0A7J6I280</accession>
<comment type="caution">
    <text evidence="4">The sequence shown here is derived from an EMBL/GenBank/DDBJ whole genome shotgun (WGS) entry which is preliminary data.</text>
</comment>
<evidence type="ECO:0000313" key="4">
    <source>
        <dbReference type="EMBL" id="KAF4401068.1"/>
    </source>
</evidence>
<keyword evidence="5" id="KW-1185">Reference proteome</keyword>
<dbReference type="PROSITE" id="PS50088">
    <property type="entry name" value="ANK_REPEAT"/>
    <property type="match status" value="1"/>
</dbReference>
<dbReference type="Gene3D" id="1.25.40.20">
    <property type="entry name" value="Ankyrin repeat-containing domain"/>
    <property type="match status" value="1"/>
</dbReference>